<evidence type="ECO:0000313" key="4">
    <source>
        <dbReference type="Proteomes" id="UP000030765"/>
    </source>
</evidence>
<name>A0A084WR69_ANOSI</name>
<dbReference type="Proteomes" id="UP000030765">
    <property type="component" value="Unassembled WGS sequence"/>
</dbReference>
<dbReference type="EMBL" id="ATLV01025948">
    <property type="status" value="NOT_ANNOTATED_CDS"/>
    <property type="molecule type" value="Genomic_DNA"/>
</dbReference>
<evidence type="ECO:0000313" key="3">
    <source>
        <dbReference type="EnsemblMetazoa" id="ASIC020971-PA"/>
    </source>
</evidence>
<dbReference type="EnsemblMetazoa" id="ASIC020971-RA">
    <property type="protein sequence ID" value="ASIC020971-PA"/>
    <property type="gene ID" value="ASIC020971"/>
</dbReference>
<sequence length="158" mass="17653">MVFVSPFVRDFRALIPSGSTTSGPRIRIAPQGLMHHPPGAATSRLGTATREIKQSENNVPSTLPTGERSHAKQRDHWERDRKEKRSEQLPEKDEGRGGPPAGGWEKSHFNGPTQPDEWYVGRCSIERKHHTSDNPTGQYCVNQPARSCLGREAYQVSL</sequence>
<reference evidence="2 4" key="1">
    <citation type="journal article" date="2014" name="BMC Genomics">
        <title>Genome sequence of Anopheles sinensis provides insight into genetics basis of mosquito competence for malaria parasites.</title>
        <authorList>
            <person name="Zhou D."/>
            <person name="Zhang D."/>
            <person name="Ding G."/>
            <person name="Shi L."/>
            <person name="Hou Q."/>
            <person name="Ye Y."/>
            <person name="Xu Y."/>
            <person name="Zhou H."/>
            <person name="Xiong C."/>
            <person name="Li S."/>
            <person name="Yu J."/>
            <person name="Hong S."/>
            <person name="Yu X."/>
            <person name="Zou P."/>
            <person name="Chen C."/>
            <person name="Chang X."/>
            <person name="Wang W."/>
            <person name="Lv Y."/>
            <person name="Sun Y."/>
            <person name="Ma L."/>
            <person name="Shen B."/>
            <person name="Zhu C."/>
        </authorList>
    </citation>
    <scope>NUCLEOTIDE SEQUENCE [LARGE SCALE GENOMIC DNA]</scope>
</reference>
<protein>
    <submittedName>
        <fullName evidence="2 3">Uncharacterized protein</fullName>
    </submittedName>
</protein>
<organism evidence="2">
    <name type="scientific">Anopheles sinensis</name>
    <name type="common">Mosquito</name>
    <dbReference type="NCBI Taxonomy" id="74873"/>
    <lineage>
        <taxon>Eukaryota</taxon>
        <taxon>Metazoa</taxon>
        <taxon>Ecdysozoa</taxon>
        <taxon>Arthropoda</taxon>
        <taxon>Hexapoda</taxon>
        <taxon>Insecta</taxon>
        <taxon>Pterygota</taxon>
        <taxon>Neoptera</taxon>
        <taxon>Endopterygota</taxon>
        <taxon>Diptera</taxon>
        <taxon>Nematocera</taxon>
        <taxon>Culicoidea</taxon>
        <taxon>Culicidae</taxon>
        <taxon>Anophelinae</taxon>
        <taxon>Anopheles</taxon>
    </lineage>
</organism>
<dbReference type="AlphaFoldDB" id="A0A084WR69"/>
<evidence type="ECO:0000313" key="2">
    <source>
        <dbReference type="EMBL" id="KFB52713.1"/>
    </source>
</evidence>
<feature type="compositionally biased region" description="Polar residues" evidence="1">
    <location>
        <begin position="55"/>
        <end position="64"/>
    </location>
</feature>
<keyword evidence="4" id="KW-1185">Reference proteome</keyword>
<accession>A0A084WR69</accession>
<evidence type="ECO:0000256" key="1">
    <source>
        <dbReference type="SAM" id="MobiDB-lite"/>
    </source>
</evidence>
<feature type="compositionally biased region" description="Basic and acidic residues" evidence="1">
    <location>
        <begin position="67"/>
        <end position="96"/>
    </location>
</feature>
<dbReference type="VEuPathDB" id="VectorBase:ASIC020971"/>
<reference evidence="3" key="2">
    <citation type="submission" date="2020-05" db="UniProtKB">
        <authorList>
            <consortium name="EnsemblMetazoa"/>
        </authorList>
    </citation>
    <scope>IDENTIFICATION</scope>
</reference>
<gene>
    <name evidence="2" type="ORF">ZHAS_00020971</name>
</gene>
<dbReference type="EMBL" id="KE525403">
    <property type="protein sequence ID" value="KFB52713.1"/>
    <property type="molecule type" value="Genomic_DNA"/>
</dbReference>
<proteinExistence type="predicted"/>
<feature type="region of interest" description="Disordered" evidence="1">
    <location>
        <begin position="17"/>
        <end position="118"/>
    </location>
</feature>